<feature type="coiled-coil region" evidence="1">
    <location>
        <begin position="5"/>
        <end position="32"/>
    </location>
</feature>
<dbReference type="RefSeq" id="WP_114044445.1">
    <property type="nucleotide sequence ID" value="NZ_CP025198.1"/>
</dbReference>
<gene>
    <name evidence="2" type="ORF">JS278_01269</name>
</gene>
<name>A0A344UT47_9ACTN</name>
<evidence type="ECO:0000313" key="3">
    <source>
        <dbReference type="Proteomes" id="UP000251995"/>
    </source>
</evidence>
<keyword evidence="3" id="KW-1185">Reference proteome</keyword>
<dbReference type="KEGG" id="acij:JS278_01269"/>
<sequence length="85" mass="9665">MPSTLGQVQVEIEALKKEIKSHQELLSEFLRKNKDNMQLVSRELEGSSTSFDVLMMNAMTKSETDLRKAQDELRVAADALDKVRL</sequence>
<organism evidence="2 3">
    <name type="scientific">Acidipropionibacterium virtanenii</name>
    <dbReference type="NCBI Taxonomy" id="2057246"/>
    <lineage>
        <taxon>Bacteria</taxon>
        <taxon>Bacillati</taxon>
        <taxon>Actinomycetota</taxon>
        <taxon>Actinomycetes</taxon>
        <taxon>Propionibacteriales</taxon>
        <taxon>Propionibacteriaceae</taxon>
        <taxon>Acidipropionibacterium</taxon>
    </lineage>
</organism>
<protein>
    <submittedName>
        <fullName evidence="2">Uncharacterized protein</fullName>
    </submittedName>
</protein>
<dbReference type="EMBL" id="CP025198">
    <property type="protein sequence ID" value="AXE38445.1"/>
    <property type="molecule type" value="Genomic_DNA"/>
</dbReference>
<keyword evidence="1" id="KW-0175">Coiled coil</keyword>
<evidence type="ECO:0000313" key="2">
    <source>
        <dbReference type="EMBL" id="AXE38445.1"/>
    </source>
</evidence>
<reference evidence="2 3" key="1">
    <citation type="submission" date="2017-12" db="EMBL/GenBank/DDBJ databases">
        <title>The whole genome sequence of the Acidipropionibacterium virtanenii sp. nov. type strain JS278.</title>
        <authorList>
            <person name="Laine P."/>
            <person name="Deptula P."/>
            <person name="Varmanen P."/>
            <person name="Auvinen P."/>
        </authorList>
    </citation>
    <scope>NUCLEOTIDE SEQUENCE [LARGE SCALE GENOMIC DNA]</scope>
    <source>
        <strain evidence="2 3">JS278</strain>
    </source>
</reference>
<evidence type="ECO:0000256" key="1">
    <source>
        <dbReference type="SAM" id="Coils"/>
    </source>
</evidence>
<accession>A0A344UT47</accession>
<dbReference type="AlphaFoldDB" id="A0A344UT47"/>
<proteinExistence type="predicted"/>
<dbReference type="Proteomes" id="UP000251995">
    <property type="component" value="Chromosome"/>
</dbReference>